<dbReference type="EMBL" id="VIBQ01000014">
    <property type="protein sequence ID" value="KAB8349654.1"/>
    <property type="molecule type" value="Genomic_DNA"/>
</dbReference>
<evidence type="ECO:0000256" key="1">
    <source>
        <dbReference type="ARBA" id="ARBA00004141"/>
    </source>
</evidence>
<dbReference type="Pfam" id="PF00153">
    <property type="entry name" value="Mito_carr"/>
    <property type="match status" value="3"/>
</dbReference>
<dbReference type="InterPro" id="IPR044712">
    <property type="entry name" value="SLC25A32-like"/>
</dbReference>
<keyword evidence="6" id="KW-1133">Transmembrane helix</keyword>
<feature type="repeat" description="Solcar" evidence="8">
    <location>
        <begin position="204"/>
        <end position="291"/>
    </location>
</feature>
<reference evidence="11 12" key="1">
    <citation type="submission" date="2019-06" db="EMBL/GenBank/DDBJ databases">
        <title>A chromosomal-level reference genome of Carpinus fangiana (Coryloideae, Betulaceae).</title>
        <authorList>
            <person name="Yang X."/>
            <person name="Wang Z."/>
            <person name="Zhang L."/>
            <person name="Hao G."/>
            <person name="Liu J."/>
            <person name="Yang Y."/>
        </authorList>
    </citation>
    <scope>NUCLEOTIDE SEQUENCE [LARGE SCALE GENOMIC DNA]</scope>
    <source>
        <strain evidence="11">Cfa_2016G</strain>
        <tissue evidence="11">Leaf</tissue>
    </source>
</reference>
<evidence type="ECO:0008006" key="13">
    <source>
        <dbReference type="Google" id="ProtNLM"/>
    </source>
</evidence>
<accession>A0A5N6KVV4</accession>
<comment type="caution">
    <text evidence="11">The sequence shown here is derived from an EMBL/GenBank/DDBJ whole genome shotgun (WGS) entry which is preliminary data.</text>
</comment>
<evidence type="ECO:0000256" key="7">
    <source>
        <dbReference type="ARBA" id="ARBA00023136"/>
    </source>
</evidence>
<evidence type="ECO:0000256" key="9">
    <source>
        <dbReference type="RuleBase" id="RU000488"/>
    </source>
</evidence>
<feature type="repeat" description="Solcar" evidence="8">
    <location>
        <begin position="105"/>
        <end position="193"/>
    </location>
</feature>
<proteinExistence type="inferred from homology"/>
<dbReference type="InterPro" id="IPR002067">
    <property type="entry name" value="MCP"/>
</dbReference>
<dbReference type="Proteomes" id="UP000327013">
    <property type="component" value="Unassembled WGS sequence"/>
</dbReference>
<dbReference type="GO" id="GO:0015215">
    <property type="term" value="F:nucleotide transmembrane transporter activity"/>
    <property type="evidence" value="ECO:0007669"/>
    <property type="project" value="UniProtKB-ARBA"/>
</dbReference>
<keyword evidence="3 9" id="KW-0813">Transport</keyword>
<keyword evidence="5" id="KW-0677">Repeat</keyword>
<comment type="similarity">
    <text evidence="2 9">Belongs to the mitochondrial carrier (TC 2.A.29) family.</text>
</comment>
<feature type="region of interest" description="Disordered" evidence="10">
    <location>
        <begin position="46"/>
        <end position="77"/>
    </location>
</feature>
<dbReference type="Gene3D" id="1.50.40.10">
    <property type="entry name" value="Mitochondrial carrier domain"/>
    <property type="match status" value="1"/>
</dbReference>
<dbReference type="PANTHER" id="PTHR45683">
    <property type="entry name" value="MITOCHONDRIAL NICOTINAMIDE ADENINE DINUCLEOTIDE TRANSPORTER 1-RELATED-RELATED"/>
    <property type="match status" value="1"/>
</dbReference>
<evidence type="ECO:0000256" key="2">
    <source>
        <dbReference type="ARBA" id="ARBA00006375"/>
    </source>
</evidence>
<dbReference type="InterPro" id="IPR018108">
    <property type="entry name" value="MCP_transmembrane"/>
</dbReference>
<evidence type="ECO:0000256" key="8">
    <source>
        <dbReference type="PROSITE-ProRule" id="PRU00282"/>
    </source>
</evidence>
<evidence type="ECO:0000256" key="3">
    <source>
        <dbReference type="ARBA" id="ARBA00022448"/>
    </source>
</evidence>
<evidence type="ECO:0000313" key="12">
    <source>
        <dbReference type="Proteomes" id="UP000327013"/>
    </source>
</evidence>
<evidence type="ECO:0000313" key="11">
    <source>
        <dbReference type="EMBL" id="KAB8349654.1"/>
    </source>
</evidence>
<evidence type="ECO:0000256" key="4">
    <source>
        <dbReference type="ARBA" id="ARBA00022692"/>
    </source>
</evidence>
<name>A0A5N6KVV4_9ROSI</name>
<evidence type="ECO:0000256" key="6">
    <source>
        <dbReference type="ARBA" id="ARBA00022989"/>
    </source>
</evidence>
<protein>
    <recommendedName>
        <fullName evidence="13">Mitochondrial thiamine pyrophosphate carrier 1</fullName>
    </recommendedName>
</protein>
<organism evidence="11 12">
    <name type="scientific">Carpinus fangiana</name>
    <dbReference type="NCBI Taxonomy" id="176857"/>
    <lineage>
        <taxon>Eukaryota</taxon>
        <taxon>Viridiplantae</taxon>
        <taxon>Streptophyta</taxon>
        <taxon>Embryophyta</taxon>
        <taxon>Tracheophyta</taxon>
        <taxon>Spermatophyta</taxon>
        <taxon>Magnoliopsida</taxon>
        <taxon>eudicotyledons</taxon>
        <taxon>Gunneridae</taxon>
        <taxon>Pentapetalae</taxon>
        <taxon>rosids</taxon>
        <taxon>fabids</taxon>
        <taxon>Fagales</taxon>
        <taxon>Betulaceae</taxon>
        <taxon>Carpinus</taxon>
    </lineage>
</organism>
<gene>
    <name evidence="11" type="ORF">FH972_023673</name>
</gene>
<keyword evidence="4 8" id="KW-0812">Transmembrane</keyword>
<dbReference type="AlphaFoldDB" id="A0A5N6KVV4"/>
<sequence length="431" mass="46959">MSPSPCCCPAHRKPLTKSISSSGASPPAYCPIRLFRRHTLRSPERRRDCCAPVSSSSPPSDCPMELTSGHLTPTPGRAFDANDTLVMPRVYPPLEGNRHPTSALPPSMVEVVAGFSAGIVSTLAVHPFDVVKTRLQVDQASNIQVGGSIKIARDLIRREGFFNGYYRGLTPNIIGNSVSWALYFMWYGNIKDLIQAYRGPSSKLHSIDYFTASGASGILTAVFTNPIWVIKTRMLSTAKNAPGAYNNVWDGAKHIWATEGIPGFYRGLVPSLFGVSHGAIQFMAYEQLKIWRSRKIGDSVDVESVSTKNTTGSIGSAIGGALSRTSTTTAEPVGKKAVQQVELSNWDFLTLSAVSKIFAGSITYPYQVVRARLQTYDAKLKYRGAADVVRQVFQKEGIAGFYKGLVKSLSMLVGSSRFYPKDIEEEQQAAS</sequence>
<dbReference type="GO" id="GO:0016020">
    <property type="term" value="C:membrane"/>
    <property type="evidence" value="ECO:0007669"/>
    <property type="project" value="UniProtKB-SubCell"/>
</dbReference>
<keyword evidence="12" id="KW-1185">Reference proteome</keyword>
<evidence type="ECO:0000256" key="10">
    <source>
        <dbReference type="SAM" id="MobiDB-lite"/>
    </source>
</evidence>
<dbReference type="PROSITE" id="PS50920">
    <property type="entry name" value="SOLCAR"/>
    <property type="match status" value="3"/>
</dbReference>
<evidence type="ECO:0000256" key="5">
    <source>
        <dbReference type="ARBA" id="ARBA00022737"/>
    </source>
</evidence>
<feature type="repeat" description="Solcar" evidence="8">
    <location>
        <begin position="347"/>
        <end position="429"/>
    </location>
</feature>
<dbReference type="PRINTS" id="PR00926">
    <property type="entry name" value="MITOCARRIER"/>
</dbReference>
<dbReference type="SUPFAM" id="SSF103506">
    <property type="entry name" value="Mitochondrial carrier"/>
    <property type="match status" value="1"/>
</dbReference>
<keyword evidence="7 8" id="KW-0472">Membrane</keyword>
<dbReference type="InterPro" id="IPR023395">
    <property type="entry name" value="MCP_dom_sf"/>
</dbReference>
<comment type="subcellular location">
    <subcellularLocation>
        <location evidence="1">Membrane</location>
        <topology evidence="1">Multi-pass membrane protein</topology>
    </subcellularLocation>
</comment>
<dbReference type="OrthoDB" id="269120at2759"/>